<dbReference type="CDD" id="cd08566">
    <property type="entry name" value="GDPD_AtGDE_like"/>
    <property type="match status" value="1"/>
</dbReference>
<protein>
    <submittedName>
        <fullName evidence="3">Glycerophosphodiester phosphodiesterase family protein</fullName>
    </submittedName>
</protein>
<dbReference type="SUPFAM" id="SSF51695">
    <property type="entry name" value="PLC-like phosphodiesterases"/>
    <property type="match status" value="1"/>
</dbReference>
<evidence type="ECO:0000259" key="2">
    <source>
        <dbReference type="PROSITE" id="PS51704"/>
    </source>
</evidence>
<reference evidence="3 4" key="1">
    <citation type="submission" date="2022-06" db="EMBL/GenBank/DDBJ databases">
        <title>Mesorhizobium sp. strain RP14 Genome sequencing and assembly.</title>
        <authorList>
            <person name="Kim I."/>
        </authorList>
    </citation>
    <scope>NUCLEOTIDE SEQUENCE [LARGE SCALE GENOMIC DNA]</scope>
    <source>
        <strain evidence="4">RP14(2022)</strain>
    </source>
</reference>
<evidence type="ECO:0000313" key="4">
    <source>
        <dbReference type="Proteomes" id="UP001205906"/>
    </source>
</evidence>
<dbReference type="RefSeq" id="WP_252819654.1">
    <property type="nucleotide sequence ID" value="NZ_JAMXQS010000006.1"/>
</dbReference>
<dbReference type="Pfam" id="PF03009">
    <property type="entry name" value="GDPD"/>
    <property type="match status" value="1"/>
</dbReference>
<dbReference type="InterPro" id="IPR030395">
    <property type="entry name" value="GP_PDE_dom"/>
</dbReference>
<name>A0ABT1C7G1_9HYPH</name>
<dbReference type="PROSITE" id="PS51704">
    <property type="entry name" value="GP_PDE"/>
    <property type="match status" value="1"/>
</dbReference>
<dbReference type="PANTHER" id="PTHR46320">
    <property type="entry name" value="GLYCEROPHOSPHODIESTER PHOSPHODIESTERASE 1"/>
    <property type="match status" value="1"/>
</dbReference>
<feature type="domain" description="GP-PDE" evidence="2">
    <location>
        <begin position="44"/>
        <end position="321"/>
    </location>
</feature>
<organism evidence="3 4">
    <name type="scientific">Mesorhizobium liriopis</name>
    <dbReference type="NCBI Taxonomy" id="2953882"/>
    <lineage>
        <taxon>Bacteria</taxon>
        <taxon>Pseudomonadati</taxon>
        <taxon>Pseudomonadota</taxon>
        <taxon>Alphaproteobacteria</taxon>
        <taxon>Hyphomicrobiales</taxon>
        <taxon>Phyllobacteriaceae</taxon>
        <taxon>Mesorhizobium</taxon>
    </lineage>
</organism>
<dbReference type="Proteomes" id="UP001205906">
    <property type="component" value="Unassembled WGS sequence"/>
</dbReference>
<dbReference type="PANTHER" id="PTHR46320:SF1">
    <property type="entry name" value="GLYCEROPHOSPHODIESTER PHOSPHODIESTERASE 1"/>
    <property type="match status" value="1"/>
</dbReference>
<dbReference type="EMBL" id="JAMXQS010000006">
    <property type="protein sequence ID" value="MCO6050754.1"/>
    <property type="molecule type" value="Genomic_DNA"/>
</dbReference>
<sequence>MLRFALFALLTSASVIATPLRSEPGRAAEIAQRFSDRRVAPHHVMVLAHRGGWLENGKPVRAENSRAAIENAIAMGVEMVEIDVRKSADGELVVMHDSWLDRTTTCKGEVERQSLRQIQQCRLVVEGSRPTMETVPTLRDLLLVARGRIMVNIDNKLGLDAVAEYAALARELGMERDVVVKENIWNESRLAAVKSALKPGVRFMPVLADDAVRSPGFATEVAESFDSTALEIVVWRQPDAPTLDGGPLFTPAMQAAYANSNQHVVVDTLSIVNTPGGLLAGGRGDRLGVGADLPGEAYGFWLDRGATMIHTDEPKAVIGWLEAEGRRIPYGLTN</sequence>
<evidence type="ECO:0000256" key="1">
    <source>
        <dbReference type="SAM" id="SignalP"/>
    </source>
</evidence>
<accession>A0ABT1C7G1</accession>
<proteinExistence type="predicted"/>
<evidence type="ECO:0000313" key="3">
    <source>
        <dbReference type="EMBL" id="MCO6050754.1"/>
    </source>
</evidence>
<keyword evidence="4" id="KW-1185">Reference proteome</keyword>
<feature type="chain" id="PRO_5047135766" evidence="1">
    <location>
        <begin position="18"/>
        <end position="334"/>
    </location>
</feature>
<dbReference type="InterPro" id="IPR017946">
    <property type="entry name" value="PLC-like_Pdiesterase_TIM-brl"/>
</dbReference>
<dbReference type="PROSITE" id="PS50007">
    <property type="entry name" value="PIPLC_X_DOMAIN"/>
    <property type="match status" value="1"/>
</dbReference>
<comment type="caution">
    <text evidence="3">The sequence shown here is derived from an EMBL/GenBank/DDBJ whole genome shotgun (WGS) entry which is preliminary data.</text>
</comment>
<gene>
    <name evidence="3" type="ORF">NGM99_13290</name>
</gene>
<keyword evidence="1" id="KW-0732">Signal</keyword>
<feature type="signal peptide" evidence="1">
    <location>
        <begin position="1"/>
        <end position="17"/>
    </location>
</feature>
<dbReference type="Gene3D" id="3.20.20.190">
    <property type="entry name" value="Phosphatidylinositol (PI) phosphodiesterase"/>
    <property type="match status" value="1"/>
</dbReference>